<feature type="region of interest" description="Disordered" evidence="8">
    <location>
        <begin position="512"/>
        <end position="547"/>
    </location>
</feature>
<dbReference type="OrthoDB" id="1043025at2759"/>
<evidence type="ECO:0000256" key="6">
    <source>
        <dbReference type="ARBA" id="ARBA00022840"/>
    </source>
</evidence>
<dbReference type="STRING" id="1882483.A0A317XRJ4"/>
<feature type="compositionally biased region" description="Basic and acidic residues" evidence="8">
    <location>
        <begin position="163"/>
        <end position="172"/>
    </location>
</feature>
<dbReference type="InParanoid" id="A0A317XRJ4"/>
<feature type="compositionally biased region" description="Polar residues" evidence="8">
    <location>
        <begin position="410"/>
        <end position="433"/>
    </location>
</feature>
<feature type="compositionally biased region" description="Basic and acidic residues" evidence="8">
    <location>
        <begin position="1863"/>
        <end position="1874"/>
    </location>
</feature>
<dbReference type="InterPro" id="IPR017441">
    <property type="entry name" value="Protein_kinase_ATP_BS"/>
</dbReference>
<feature type="binding site" evidence="7">
    <location>
        <position position="1406"/>
    </location>
    <ligand>
        <name>ATP</name>
        <dbReference type="ChEBI" id="CHEBI:30616"/>
    </ligand>
</feature>
<keyword evidence="6 7" id="KW-0067">ATP-binding</keyword>
<feature type="compositionally biased region" description="Low complexity" evidence="8">
    <location>
        <begin position="1113"/>
        <end position="1123"/>
    </location>
</feature>
<dbReference type="SMART" id="SM00220">
    <property type="entry name" value="S_TKc"/>
    <property type="match status" value="1"/>
</dbReference>
<gene>
    <name evidence="10" type="ORF">BCV70DRAFT_175093</name>
</gene>
<protein>
    <recommendedName>
        <fullName evidence="9">Protein kinase domain-containing protein</fullName>
    </recommendedName>
</protein>
<keyword evidence="11" id="KW-1185">Reference proteome</keyword>
<keyword evidence="4 7" id="KW-0547">Nucleotide-binding</keyword>
<dbReference type="Pfam" id="PF00069">
    <property type="entry name" value="Pkinase"/>
    <property type="match status" value="1"/>
</dbReference>
<evidence type="ECO:0000259" key="9">
    <source>
        <dbReference type="PROSITE" id="PS50011"/>
    </source>
</evidence>
<reference evidence="10 11" key="1">
    <citation type="journal article" date="2018" name="Mol. Biol. Evol.">
        <title>Broad Genomic Sampling Reveals a Smut Pathogenic Ancestry of the Fungal Clade Ustilaginomycotina.</title>
        <authorList>
            <person name="Kijpornyongpan T."/>
            <person name="Mondo S.J."/>
            <person name="Barry K."/>
            <person name="Sandor L."/>
            <person name="Lee J."/>
            <person name="Lipzen A."/>
            <person name="Pangilinan J."/>
            <person name="LaButti K."/>
            <person name="Hainaut M."/>
            <person name="Henrissat B."/>
            <person name="Grigoriev I.V."/>
            <person name="Spatafora J.W."/>
            <person name="Aime M.C."/>
        </authorList>
    </citation>
    <scope>NUCLEOTIDE SEQUENCE [LARGE SCALE GENOMIC DNA]</scope>
    <source>
        <strain evidence="10 11">MCA 3645</strain>
    </source>
</reference>
<dbReference type="PANTHER" id="PTHR48016:SF32">
    <property type="entry name" value="MITOGEN-ACTIVATED PROTEIN KINASE KINASE KINASE 4"/>
    <property type="match status" value="1"/>
</dbReference>
<feature type="compositionally biased region" description="Polar residues" evidence="8">
    <location>
        <begin position="1876"/>
        <end position="1887"/>
    </location>
</feature>
<dbReference type="InterPro" id="IPR000719">
    <property type="entry name" value="Prot_kinase_dom"/>
</dbReference>
<feature type="compositionally biased region" description="Basic and acidic residues" evidence="8">
    <location>
        <begin position="514"/>
        <end position="536"/>
    </location>
</feature>
<feature type="region of interest" description="Disordered" evidence="8">
    <location>
        <begin position="1107"/>
        <end position="1129"/>
    </location>
</feature>
<dbReference type="PANTHER" id="PTHR48016">
    <property type="entry name" value="MAP KINASE KINASE KINASE SSK2-RELATED-RELATED"/>
    <property type="match status" value="1"/>
</dbReference>
<evidence type="ECO:0000256" key="7">
    <source>
        <dbReference type="PROSITE-ProRule" id="PRU10141"/>
    </source>
</evidence>
<proteinExistence type="inferred from homology"/>
<dbReference type="GO" id="GO:0004674">
    <property type="term" value="F:protein serine/threonine kinase activity"/>
    <property type="evidence" value="ECO:0007669"/>
    <property type="project" value="UniProtKB-KW"/>
</dbReference>
<feature type="compositionally biased region" description="Basic and acidic residues" evidence="8">
    <location>
        <begin position="1251"/>
        <end position="1266"/>
    </location>
</feature>
<dbReference type="GO" id="GO:0005524">
    <property type="term" value="F:ATP binding"/>
    <property type="evidence" value="ECO:0007669"/>
    <property type="project" value="UniProtKB-UniRule"/>
</dbReference>
<feature type="region of interest" description="Disordered" evidence="8">
    <location>
        <begin position="1251"/>
        <end position="1270"/>
    </location>
</feature>
<dbReference type="PROSITE" id="PS00107">
    <property type="entry name" value="PROTEIN_KINASE_ATP"/>
    <property type="match status" value="1"/>
</dbReference>
<dbReference type="InterPro" id="IPR008271">
    <property type="entry name" value="Ser/Thr_kinase_AS"/>
</dbReference>
<feature type="domain" description="Protein kinase" evidence="9">
    <location>
        <begin position="1377"/>
        <end position="1666"/>
    </location>
</feature>
<feature type="region of interest" description="Disordered" evidence="8">
    <location>
        <begin position="1762"/>
        <end position="1786"/>
    </location>
</feature>
<dbReference type="CDD" id="cd06626">
    <property type="entry name" value="STKc_MEKK4"/>
    <property type="match status" value="1"/>
</dbReference>
<name>A0A317XRJ4_9BASI</name>
<feature type="compositionally biased region" description="Acidic residues" evidence="8">
    <location>
        <begin position="114"/>
        <end position="129"/>
    </location>
</feature>
<keyword evidence="5" id="KW-0418">Kinase</keyword>
<evidence type="ECO:0000256" key="1">
    <source>
        <dbReference type="ARBA" id="ARBA00006529"/>
    </source>
</evidence>
<feature type="region of interest" description="Disordered" evidence="8">
    <location>
        <begin position="382"/>
        <end position="442"/>
    </location>
</feature>
<dbReference type="Gene3D" id="1.10.510.10">
    <property type="entry name" value="Transferase(Phosphotransferase) domain 1"/>
    <property type="match status" value="1"/>
</dbReference>
<keyword evidence="2" id="KW-0723">Serine/threonine-protein kinase</keyword>
<keyword evidence="3" id="KW-0808">Transferase</keyword>
<evidence type="ECO:0000313" key="10">
    <source>
        <dbReference type="EMBL" id="PWZ00712.1"/>
    </source>
</evidence>
<dbReference type="InterPro" id="IPR011009">
    <property type="entry name" value="Kinase-like_dom_sf"/>
</dbReference>
<dbReference type="FunCoup" id="A0A317XRJ4">
    <property type="interactions" value="346"/>
</dbReference>
<accession>A0A317XRJ4</accession>
<feature type="region of interest" description="Disordered" evidence="8">
    <location>
        <begin position="1799"/>
        <end position="1887"/>
    </location>
</feature>
<evidence type="ECO:0000256" key="8">
    <source>
        <dbReference type="SAM" id="MobiDB-lite"/>
    </source>
</evidence>
<evidence type="ECO:0000256" key="5">
    <source>
        <dbReference type="ARBA" id="ARBA00022777"/>
    </source>
</evidence>
<evidence type="ECO:0000256" key="4">
    <source>
        <dbReference type="ARBA" id="ARBA00022741"/>
    </source>
</evidence>
<dbReference type="Proteomes" id="UP000246740">
    <property type="component" value="Unassembled WGS sequence"/>
</dbReference>
<evidence type="ECO:0000313" key="11">
    <source>
        <dbReference type="Proteomes" id="UP000246740"/>
    </source>
</evidence>
<dbReference type="SUPFAM" id="SSF56112">
    <property type="entry name" value="Protein kinase-like (PK-like)"/>
    <property type="match status" value="1"/>
</dbReference>
<evidence type="ECO:0000256" key="3">
    <source>
        <dbReference type="ARBA" id="ARBA00022679"/>
    </source>
</evidence>
<feature type="compositionally biased region" description="Low complexity" evidence="8">
    <location>
        <begin position="1696"/>
        <end position="1707"/>
    </location>
</feature>
<feature type="region of interest" description="Disordered" evidence="8">
    <location>
        <begin position="1690"/>
        <end position="1709"/>
    </location>
</feature>
<dbReference type="PROSITE" id="PS50011">
    <property type="entry name" value="PROTEIN_KINASE_DOM"/>
    <property type="match status" value="1"/>
</dbReference>
<dbReference type="GO" id="GO:0038066">
    <property type="term" value="P:p38MAPK cascade"/>
    <property type="evidence" value="ECO:0007669"/>
    <property type="project" value="TreeGrafter"/>
</dbReference>
<dbReference type="EMBL" id="KZ819192">
    <property type="protein sequence ID" value="PWZ00712.1"/>
    <property type="molecule type" value="Genomic_DNA"/>
</dbReference>
<feature type="compositionally biased region" description="Polar residues" evidence="8">
    <location>
        <begin position="1776"/>
        <end position="1786"/>
    </location>
</feature>
<dbReference type="InterPro" id="IPR050538">
    <property type="entry name" value="MAP_kinase_kinase_kinase"/>
</dbReference>
<evidence type="ECO:0000256" key="2">
    <source>
        <dbReference type="ARBA" id="ARBA00022527"/>
    </source>
</evidence>
<dbReference type="PROSITE" id="PS00108">
    <property type="entry name" value="PROTEIN_KINASE_ST"/>
    <property type="match status" value="1"/>
</dbReference>
<organism evidence="10 11">
    <name type="scientific">Testicularia cyperi</name>
    <dbReference type="NCBI Taxonomy" id="1882483"/>
    <lineage>
        <taxon>Eukaryota</taxon>
        <taxon>Fungi</taxon>
        <taxon>Dikarya</taxon>
        <taxon>Basidiomycota</taxon>
        <taxon>Ustilaginomycotina</taxon>
        <taxon>Ustilaginomycetes</taxon>
        <taxon>Ustilaginales</taxon>
        <taxon>Anthracoideaceae</taxon>
        <taxon>Testicularia</taxon>
    </lineage>
</organism>
<feature type="compositionally biased region" description="Low complexity" evidence="8">
    <location>
        <begin position="1802"/>
        <end position="1818"/>
    </location>
</feature>
<feature type="region of interest" description="Disordered" evidence="8">
    <location>
        <begin position="1"/>
        <end position="218"/>
    </location>
</feature>
<sequence>MRRVPAVSFADPVGDNAATAMAGSSNSTTRIPAAGLGTRTGPRPAPRSSASLRHVSSAKARTTGFSQPLPEDRDVQGDMSNYDVDLTASTVARQVDKEKRRAALFARHNADSSTDSDADDDEDEDEAIEDETRSHQQDSDQSVGSHGDGSRNRLRSGSASSRTDFRGDKDQFDYFSRSPSGYTSKGKAKASIPPPSNTVASYLSSASASASDDSDDWDTDRYHMPLGVAGAGAGAGTRSLAAQPDLLMAPVDPSLGIAPTPGPNFPADLHTPVDIGETETPILNPQHRMEWQIMLESVLNSEVLKSETKRINSVDTPDLTRQQLAYQRWLDIKATLRGRGMQRGAVDEEEKRLKEGFCKMLRELVDQVKACRADQIATSERRLSLKGTHDASTSSHLATGSVEGGDATMSEATATTGTSENEQSAKTPASETGDQSEKERALSQIGQLLNRIDSAEEQFPSTRKAIELVPEWGDADLRAKLAALYSWYNVTTSLRLQISILRKWTGSDSLEIASHQRKDGETEEARDPHDQHEPPRPRKTPAAENDSTFVERIQKEGSLQSTFEKRTLSSLYQLIDKAKQTILEFHGDFRRMALPSFEPELVTLINFPTRLMQGALRLRLDYAGKLAEPSVLIVDSLTDDLRAALAMACRVKLQYTSIIVADPERGWDLAPCIAEGYDAVLRNALKFFFKLLRLKLKASVYFKETEILEPEWRFLSTAVESIDGGDIIVATNITRFVNKLFDRIARYFNRELTATMTQHDQHGWRLPNPVSGPVGLAKSDNGAGIGPPGTAAGQIGNGKSLITIEDRAKWIHSVFDNVRIRSRKLLGFARDIRNRLDNAAEYDLGTLGASNEYIDPDVSARSDTEDHAESSRMTLSDFMLTLIDNDYFLVYTETLEEDGIYLVAEPGLQERPELIRDLVCKCLHRVRPGDEETAMAAEAAANALVPDGDEGDEGNSANPQALREQIDKQLGSVHADDDDSPRYILLLSPRDPFMWTGKVMHLTMPRVDITLADRRVRLVADGPKSRLELCKRHFRSIFSDGTVPAAEPDDGSDDGVGPFPLETLNYQMAHMTRVQSGLEDINKGVYMLSDTIIRKVPEIRRRLRGLGRRTARARSSAPRSTTGNDAATSALSGSCDELIQNCYSMAAEQGRRALPFIQSVRLRDQMTLALGRLAIDWIAFICDDCVPSERKTFRWAVSALGNANYITSAENIFRLNEQDFALLRAKVASCMALLISHFDILGARSSMAKAKEDQERLERDKAERNRLAGASGDPAMGLAEEFGALRIHSRDSDEQSNSQVAIALGPGTGAQSRVNKLDMLMQATEDRWIQKVLEWDAARSELEAEQRLIGRVLDDTRLEDRSLQFLAQSASKITIRWQQGQFIGGGTFGTVYLAVNLDSGGLMAVKEIRFQDISSTPGLYQQIRDEMEVMSMLSHPNIVEYYGIEVHRDRVYIFEEYCQGGSLAALLEHGRIEDETVIQVYTLQMVEGLIYLHSQGIIHRDIKPDNILLDHMGVLKFVDFGAAKILAKNSRTIQRSRKTGGGVGMLAAGGEGGKQGGPAGAMASLQGTPMYMSPEVIKGNSDGPQSAADIWSLGCVVLEFATGKRPWSNFDNEWAIMFHIGMAEQHPALPDSSQLSEAGIEFIRQCLTIQPRQRPSALQLKEDPWMRSLIEELDAANEAEAAAELAAGQSELTEDGSYSTTSSTSGSFNPHNAALAYDGNGGLPQTPGVGCGGSSTAVVGSGYKSLDRNVSSLNSVRSKWSAEMGSSSISSGGGTNLTSPYNPSMSLKASLNFRQSQLLREQQQAQKQAQQQQQPADQTEGAIDEAEGDRNSNGRGITGPSHVPGHPNHSHPGYSATYADMQYQKEEAERHAMLRNDSTLSSLPDES</sequence>
<comment type="similarity">
    <text evidence="1">Belongs to the protein kinase superfamily. STE Ser/Thr protein kinase family. MAP kinase kinase kinase subfamily.</text>
</comment>